<name>A0ABQ9VTK6_SAGOE</name>
<dbReference type="EMBL" id="JASSZA010000005">
    <property type="protein sequence ID" value="KAK2112697.1"/>
    <property type="molecule type" value="Genomic_DNA"/>
</dbReference>
<organism evidence="2 3">
    <name type="scientific">Saguinus oedipus</name>
    <name type="common">Cotton-top tamarin</name>
    <name type="synonym">Oedipomidas oedipus</name>
    <dbReference type="NCBI Taxonomy" id="9490"/>
    <lineage>
        <taxon>Eukaryota</taxon>
        <taxon>Metazoa</taxon>
        <taxon>Chordata</taxon>
        <taxon>Craniata</taxon>
        <taxon>Vertebrata</taxon>
        <taxon>Euteleostomi</taxon>
        <taxon>Mammalia</taxon>
        <taxon>Eutheria</taxon>
        <taxon>Euarchontoglires</taxon>
        <taxon>Primates</taxon>
        <taxon>Haplorrhini</taxon>
        <taxon>Platyrrhini</taxon>
        <taxon>Cebidae</taxon>
        <taxon>Callitrichinae</taxon>
        <taxon>Saguinus</taxon>
    </lineage>
</organism>
<accession>A0ABQ9VTK6</accession>
<evidence type="ECO:0000313" key="3">
    <source>
        <dbReference type="Proteomes" id="UP001266305"/>
    </source>
</evidence>
<proteinExistence type="predicted"/>
<evidence type="ECO:0000313" key="2">
    <source>
        <dbReference type="EMBL" id="KAK2112697.1"/>
    </source>
</evidence>
<dbReference type="Proteomes" id="UP001266305">
    <property type="component" value="Unassembled WGS sequence"/>
</dbReference>
<comment type="caution">
    <text evidence="2">The sequence shown here is derived from an EMBL/GenBank/DDBJ whole genome shotgun (WGS) entry which is preliminary data.</text>
</comment>
<keyword evidence="1" id="KW-1133">Transmembrane helix</keyword>
<protein>
    <submittedName>
        <fullName evidence="2">Uncharacterized protein</fullName>
    </submittedName>
</protein>
<sequence length="121" mass="13479">MWLHVVPSSERALNLSPALGCDHSDVQSFTGMEPKKRSQVNDVHFIVCTLTGSAFLGGLLLALVAKRLLLQPYSQQCCHCVRLASSPLANDRRTPRPHGFYLFCNLLLFLQNPSAHRQFSS</sequence>
<evidence type="ECO:0000256" key="1">
    <source>
        <dbReference type="SAM" id="Phobius"/>
    </source>
</evidence>
<feature type="transmembrane region" description="Helical" evidence="1">
    <location>
        <begin position="43"/>
        <end position="65"/>
    </location>
</feature>
<keyword evidence="1" id="KW-0472">Membrane</keyword>
<keyword evidence="3" id="KW-1185">Reference proteome</keyword>
<reference evidence="2 3" key="1">
    <citation type="submission" date="2023-05" db="EMBL/GenBank/DDBJ databases">
        <title>B98-5 Cell Line De Novo Hybrid Assembly: An Optical Mapping Approach.</title>
        <authorList>
            <person name="Kananen K."/>
            <person name="Auerbach J.A."/>
            <person name="Kautto E."/>
            <person name="Blachly J.S."/>
        </authorList>
    </citation>
    <scope>NUCLEOTIDE SEQUENCE [LARGE SCALE GENOMIC DNA]</scope>
    <source>
        <strain evidence="2">B95-8</strain>
        <tissue evidence="2">Cell line</tissue>
    </source>
</reference>
<gene>
    <name evidence="2" type="ORF">P7K49_012444</name>
</gene>
<keyword evidence="1" id="KW-0812">Transmembrane</keyword>